<dbReference type="InterPro" id="IPR032710">
    <property type="entry name" value="NTF2-like_dom_sf"/>
</dbReference>
<evidence type="ECO:0000259" key="1">
    <source>
        <dbReference type="Pfam" id="PF13577"/>
    </source>
</evidence>
<dbReference type="Pfam" id="PF13577">
    <property type="entry name" value="SnoaL_4"/>
    <property type="match status" value="1"/>
</dbReference>
<keyword evidence="3" id="KW-1185">Reference proteome</keyword>
<sequence length="158" mass="17487">MSSPNPVDYFAIQNTLARYCIALDTKDFTLFDQIFTPDVDAIYPFRSAMKGAQELAAAIEQRHHRLTHITSQHALTTQMIEIDAGGTKASAVTYFTGIHFGKGTWQGKEVTAWGKYVDSLVLVEGEGALPGARGRWLICRRETVFMGRLGEEGVMDGE</sequence>
<dbReference type="AlphaFoldDB" id="A0AAQ3M1X4"/>
<protein>
    <recommendedName>
        <fullName evidence="1">SnoaL-like domain-containing protein</fullName>
    </recommendedName>
</protein>
<dbReference type="Gene3D" id="3.10.450.50">
    <property type="match status" value="1"/>
</dbReference>
<accession>A0AAQ3M1X4</accession>
<reference evidence="2 3" key="1">
    <citation type="submission" date="2023-11" db="EMBL/GenBank/DDBJ databases">
        <title>An acidophilic fungus is an integral part of prey digestion in a carnivorous sundew plant.</title>
        <authorList>
            <person name="Tsai I.J."/>
        </authorList>
    </citation>
    <scope>NUCLEOTIDE SEQUENCE [LARGE SCALE GENOMIC DNA]</scope>
    <source>
        <strain evidence="2">169a</strain>
    </source>
</reference>
<gene>
    <name evidence="2" type="ORF">R9X50_00212700</name>
</gene>
<dbReference type="Proteomes" id="UP001303373">
    <property type="component" value="Chromosome 3"/>
</dbReference>
<dbReference type="InterPro" id="IPR037401">
    <property type="entry name" value="SnoaL-like"/>
</dbReference>
<organism evidence="2 3">
    <name type="scientific">Acrodontium crateriforme</name>
    <dbReference type="NCBI Taxonomy" id="150365"/>
    <lineage>
        <taxon>Eukaryota</taxon>
        <taxon>Fungi</taxon>
        <taxon>Dikarya</taxon>
        <taxon>Ascomycota</taxon>
        <taxon>Pezizomycotina</taxon>
        <taxon>Dothideomycetes</taxon>
        <taxon>Dothideomycetidae</taxon>
        <taxon>Mycosphaerellales</taxon>
        <taxon>Teratosphaeriaceae</taxon>
        <taxon>Acrodontium</taxon>
    </lineage>
</organism>
<dbReference type="SUPFAM" id="SSF54427">
    <property type="entry name" value="NTF2-like"/>
    <property type="match status" value="1"/>
</dbReference>
<evidence type="ECO:0000313" key="3">
    <source>
        <dbReference type="Proteomes" id="UP001303373"/>
    </source>
</evidence>
<proteinExistence type="predicted"/>
<dbReference type="EMBL" id="CP138582">
    <property type="protein sequence ID" value="WPG99314.1"/>
    <property type="molecule type" value="Genomic_DNA"/>
</dbReference>
<dbReference type="CDD" id="cd00531">
    <property type="entry name" value="NTF2_like"/>
    <property type="match status" value="1"/>
</dbReference>
<feature type="domain" description="SnoaL-like" evidence="1">
    <location>
        <begin position="8"/>
        <end position="141"/>
    </location>
</feature>
<evidence type="ECO:0000313" key="2">
    <source>
        <dbReference type="EMBL" id="WPG99314.1"/>
    </source>
</evidence>
<name>A0AAQ3M1X4_9PEZI</name>